<reference evidence="2" key="1">
    <citation type="submission" date="2022-04" db="EMBL/GenBank/DDBJ databases">
        <title>Carnegiea gigantea Genome sequencing and assembly v2.</title>
        <authorList>
            <person name="Copetti D."/>
            <person name="Sanderson M.J."/>
            <person name="Burquez A."/>
            <person name="Wojciechowski M.F."/>
        </authorList>
    </citation>
    <scope>NUCLEOTIDE SEQUENCE</scope>
    <source>
        <strain evidence="2">SGP5-SGP5p</strain>
        <tissue evidence="2">Aerial part</tissue>
    </source>
</reference>
<keyword evidence="1" id="KW-1133">Transmembrane helix</keyword>
<dbReference type="EMBL" id="JAKOGI010002162">
    <property type="protein sequence ID" value="KAJ8422741.1"/>
    <property type="molecule type" value="Genomic_DNA"/>
</dbReference>
<evidence type="ECO:0000313" key="3">
    <source>
        <dbReference type="Proteomes" id="UP001153076"/>
    </source>
</evidence>
<feature type="transmembrane region" description="Helical" evidence="1">
    <location>
        <begin position="21"/>
        <end position="44"/>
    </location>
</feature>
<accession>A0A9Q1GL63</accession>
<comment type="caution">
    <text evidence="2">The sequence shown here is derived from an EMBL/GenBank/DDBJ whole genome shotgun (WGS) entry which is preliminary data.</text>
</comment>
<gene>
    <name evidence="2" type="ORF">Cgig2_015549</name>
</gene>
<sequence length="367" mass="41803">MAYLIWDTLAMNLHGATTRRMVLLLRSALFIFAPTLIGLCYSLMHMCRTLTQISQTTYLSFSSATGAWIIQAQGKGVFNLKTCGSQTLPVRKSLTKLDSLLMKIDTCAVALCKWNFETFGHVGWEIHKFEEKPKQDSDALTRRQTLKEIREWRQKEQILWWQRSHRDYLRYSDANTRWFHARVTTRKAKNYITGLYDSAGIWRTSTEEITNILPRPAAFKSITPRCASTGHYKVCDLINYTLGGWCQELIRSIFLPCDADLILNIPLCLSWPSDKLVWHYNSQELFTDRSQPETLSSGGCYGLAMSPCTSRSLAGSLPMAQHILTKILGFAMSCNVCGHAKETPTHAVLERPLALEVWKDIGLEEHL</sequence>
<evidence type="ECO:0000313" key="2">
    <source>
        <dbReference type="EMBL" id="KAJ8422741.1"/>
    </source>
</evidence>
<dbReference type="Proteomes" id="UP001153076">
    <property type="component" value="Unassembled WGS sequence"/>
</dbReference>
<organism evidence="2 3">
    <name type="scientific">Carnegiea gigantea</name>
    <dbReference type="NCBI Taxonomy" id="171969"/>
    <lineage>
        <taxon>Eukaryota</taxon>
        <taxon>Viridiplantae</taxon>
        <taxon>Streptophyta</taxon>
        <taxon>Embryophyta</taxon>
        <taxon>Tracheophyta</taxon>
        <taxon>Spermatophyta</taxon>
        <taxon>Magnoliopsida</taxon>
        <taxon>eudicotyledons</taxon>
        <taxon>Gunneridae</taxon>
        <taxon>Pentapetalae</taxon>
        <taxon>Caryophyllales</taxon>
        <taxon>Cactineae</taxon>
        <taxon>Cactaceae</taxon>
        <taxon>Cactoideae</taxon>
        <taxon>Echinocereeae</taxon>
        <taxon>Carnegiea</taxon>
    </lineage>
</organism>
<keyword evidence="1" id="KW-0472">Membrane</keyword>
<keyword evidence="1" id="KW-0812">Transmembrane</keyword>
<keyword evidence="3" id="KW-1185">Reference proteome</keyword>
<dbReference type="AlphaFoldDB" id="A0A9Q1GL63"/>
<evidence type="ECO:0000256" key="1">
    <source>
        <dbReference type="SAM" id="Phobius"/>
    </source>
</evidence>
<protein>
    <submittedName>
        <fullName evidence="2">Uncharacterized protein</fullName>
    </submittedName>
</protein>
<proteinExistence type="predicted"/>
<name>A0A9Q1GL63_9CARY</name>